<gene>
    <name evidence="1" type="ORF">GMA22_22730</name>
</gene>
<sequence length="101" mass="11234">MSHIEQVLTQATMQEQDTDALFYIRQHSDAAYEGIISGLGAIGNLAFWACDSENYSESNAREDLRSLGEMLMHLPGIAAALKTNAETANFNIGEREQKKKR</sequence>
<dbReference type="EMBL" id="WNKC01000007">
    <property type="protein sequence ID" value="MVF06057.1"/>
    <property type="molecule type" value="Genomic_DNA"/>
</dbReference>
<dbReference type="RefSeq" id="WP_156866470.1">
    <property type="nucleotide sequence ID" value="NZ_JAOEGE010000001.1"/>
</dbReference>
<accession>A0ABD6HW23</accession>
<organism evidence="1 2">
    <name type="scientific">Serratia marcescens</name>
    <dbReference type="NCBI Taxonomy" id="615"/>
    <lineage>
        <taxon>Bacteria</taxon>
        <taxon>Pseudomonadati</taxon>
        <taxon>Pseudomonadota</taxon>
        <taxon>Gammaproteobacteria</taxon>
        <taxon>Enterobacterales</taxon>
        <taxon>Yersiniaceae</taxon>
        <taxon>Serratia</taxon>
    </lineage>
</organism>
<protein>
    <submittedName>
        <fullName evidence="1">Uncharacterized protein</fullName>
    </submittedName>
</protein>
<proteinExistence type="predicted"/>
<evidence type="ECO:0000313" key="1">
    <source>
        <dbReference type="EMBL" id="MVF06057.1"/>
    </source>
</evidence>
<evidence type="ECO:0000313" key="2">
    <source>
        <dbReference type="Proteomes" id="UP000443014"/>
    </source>
</evidence>
<name>A0ABD6HW23_SERMA</name>
<dbReference type="Proteomes" id="UP000443014">
    <property type="component" value="Unassembled WGS sequence"/>
</dbReference>
<comment type="caution">
    <text evidence="1">The sequence shown here is derived from an EMBL/GenBank/DDBJ whole genome shotgun (WGS) entry which is preliminary data.</text>
</comment>
<reference evidence="1 2" key="1">
    <citation type="submission" date="2019-11" db="EMBL/GenBank/DDBJ databases">
        <title>Whole genome sequence of a plant growth promoting strain Serratia marcescens BTL07 isolated from the rhizoplane of Chili (Capsicum annuum).</title>
        <authorList>
            <person name="Dutta S."/>
            <person name="Khatun A."/>
            <person name="Gupta D.R."/>
            <person name="Surovy M.Z."/>
            <person name="Rahman M.M."/>
            <person name="Mahmud N.U."/>
            <person name="Emes R."/>
            <person name="Warry A."/>
            <person name="West H."/>
            <person name="Clarke M.L."/>
            <person name="Islam M.T."/>
        </authorList>
    </citation>
    <scope>NUCLEOTIDE SEQUENCE [LARGE SCALE GENOMIC DNA]</scope>
    <source>
        <strain evidence="1 2">BTL07</strain>
    </source>
</reference>
<dbReference type="AlphaFoldDB" id="A0ABD6HW23"/>